<proteinExistence type="predicted"/>
<dbReference type="Proteomes" id="UP000001997">
    <property type="component" value="Unassembled WGS sequence"/>
</dbReference>
<dbReference type="KEGG" id="pgu:PGUG_00467"/>
<evidence type="ECO:0000313" key="2">
    <source>
        <dbReference type="EMBL" id="EDK36369.1"/>
    </source>
</evidence>
<dbReference type="GO" id="GO:0031417">
    <property type="term" value="C:NatC complex"/>
    <property type="evidence" value="ECO:0007669"/>
    <property type="project" value="InterPro"/>
</dbReference>
<dbReference type="OrthoDB" id="368909at2759"/>
<dbReference type="InterPro" id="IPR034110">
    <property type="entry name" value="LSMD1_Sm"/>
</dbReference>
<dbReference type="Gene3D" id="2.30.30.100">
    <property type="match status" value="1"/>
</dbReference>
<dbReference type="eggNOG" id="ENOG502SDEV">
    <property type="taxonomic scope" value="Eukaryota"/>
</dbReference>
<dbReference type="STRING" id="294746.A5DB12"/>
<dbReference type="FunCoup" id="A5DB12">
    <property type="interactions" value="354"/>
</dbReference>
<dbReference type="RefSeq" id="XP_001487090.1">
    <property type="nucleotide sequence ID" value="XM_001487040.1"/>
</dbReference>
<reference evidence="2 3" key="1">
    <citation type="journal article" date="2009" name="Nature">
        <title>Evolution of pathogenicity and sexual reproduction in eight Candida genomes.</title>
        <authorList>
            <person name="Butler G."/>
            <person name="Rasmussen M.D."/>
            <person name="Lin M.F."/>
            <person name="Santos M.A."/>
            <person name="Sakthikumar S."/>
            <person name="Munro C.A."/>
            <person name="Rheinbay E."/>
            <person name="Grabherr M."/>
            <person name="Forche A."/>
            <person name="Reedy J.L."/>
            <person name="Agrafioti I."/>
            <person name="Arnaud M.B."/>
            <person name="Bates S."/>
            <person name="Brown A.J."/>
            <person name="Brunke S."/>
            <person name="Costanzo M.C."/>
            <person name="Fitzpatrick D.A."/>
            <person name="de Groot P.W."/>
            <person name="Harris D."/>
            <person name="Hoyer L.L."/>
            <person name="Hube B."/>
            <person name="Klis F.M."/>
            <person name="Kodira C."/>
            <person name="Lennard N."/>
            <person name="Logue M.E."/>
            <person name="Martin R."/>
            <person name="Neiman A.M."/>
            <person name="Nikolaou E."/>
            <person name="Quail M.A."/>
            <person name="Quinn J."/>
            <person name="Santos M.C."/>
            <person name="Schmitzberger F.F."/>
            <person name="Sherlock G."/>
            <person name="Shah P."/>
            <person name="Silverstein K.A."/>
            <person name="Skrzypek M.S."/>
            <person name="Soll D."/>
            <person name="Staggs R."/>
            <person name="Stansfield I."/>
            <person name="Stumpf M.P."/>
            <person name="Sudbery P.E."/>
            <person name="Srikantha T."/>
            <person name="Zeng Q."/>
            <person name="Berman J."/>
            <person name="Berriman M."/>
            <person name="Heitman J."/>
            <person name="Gow N.A."/>
            <person name="Lorenz M.C."/>
            <person name="Birren B.W."/>
            <person name="Kellis M."/>
            <person name="Cuomo C.A."/>
        </authorList>
    </citation>
    <scope>NUCLEOTIDE SEQUENCE [LARGE SCALE GENOMIC DNA]</scope>
    <source>
        <strain evidence="3">ATCC 6260 / CBS 566 / DSM 6381 / JCM 1539 / NBRC 10279 / NRRL Y-324</strain>
    </source>
</reference>
<evidence type="ECO:0000313" key="3">
    <source>
        <dbReference type="Proteomes" id="UP000001997"/>
    </source>
</evidence>
<dbReference type="CDD" id="cd06168">
    <property type="entry name" value="LSMD1"/>
    <property type="match status" value="1"/>
</dbReference>
<name>A5DB12_PICGU</name>
<dbReference type="SUPFAM" id="SSF50182">
    <property type="entry name" value="Sm-like ribonucleoproteins"/>
    <property type="match status" value="1"/>
</dbReference>
<organism evidence="2 3">
    <name type="scientific">Meyerozyma guilliermondii (strain ATCC 6260 / CBS 566 / DSM 6381 / JCM 1539 / NBRC 10279 / NRRL Y-324)</name>
    <name type="common">Yeast</name>
    <name type="synonym">Candida guilliermondii</name>
    <dbReference type="NCBI Taxonomy" id="294746"/>
    <lineage>
        <taxon>Eukaryota</taxon>
        <taxon>Fungi</taxon>
        <taxon>Dikarya</taxon>
        <taxon>Ascomycota</taxon>
        <taxon>Saccharomycotina</taxon>
        <taxon>Pichiomycetes</taxon>
        <taxon>Debaryomycetaceae</taxon>
        <taxon>Meyerozyma</taxon>
    </lineage>
</organism>
<feature type="domain" description="Sm" evidence="1">
    <location>
        <begin position="6"/>
        <end position="67"/>
    </location>
</feature>
<dbReference type="AlphaFoldDB" id="A5DB12"/>
<gene>
    <name evidence="2" type="ORF">PGUG_00467</name>
</gene>
<dbReference type="OMA" id="THTSIFG"/>
<evidence type="ECO:0000259" key="1">
    <source>
        <dbReference type="Pfam" id="PF01423"/>
    </source>
</evidence>
<dbReference type="InterPro" id="IPR001163">
    <property type="entry name" value="Sm_dom_euk/arc"/>
</dbReference>
<dbReference type="Pfam" id="PF01423">
    <property type="entry name" value="LSM"/>
    <property type="match status" value="1"/>
</dbReference>
<dbReference type="InterPro" id="IPR010920">
    <property type="entry name" value="LSM_dom_sf"/>
</dbReference>
<dbReference type="InParanoid" id="A5DB12"/>
<protein>
    <recommendedName>
        <fullName evidence="1">Sm domain-containing protein</fullName>
    </recommendedName>
</protein>
<keyword evidence="3" id="KW-1185">Reference proteome</keyword>
<dbReference type="EMBL" id="CH408155">
    <property type="protein sequence ID" value="EDK36369.1"/>
    <property type="molecule type" value="Genomic_DNA"/>
</dbReference>
<accession>A5DB12</accession>
<sequence>MTPEALIGTNVKIALKDNRVLDGVITVVDPFGNILLSNVWESSNDKIDPETLHTRELGLVSVPRNTIDEVFMDKRSYEQCNI</sequence>
<dbReference type="HOGENOM" id="CLU_076902_9_1_1"/>
<dbReference type="GeneID" id="5129402"/>
<dbReference type="VEuPathDB" id="FungiDB:PGUG_00467"/>